<sequence>MAAIWTIGVGSYSEEQVAAWAAFHTEPARFRARALAGALILVAVDDRDRSVAHAVLEPEGHLDQLYCHPDHSRRGLADRLLAAAEQHARERGVVRLYTEASELARPAFERAGYAVTHRRDFTIAYRNRRVPIHNYAMEKSLR</sequence>
<dbReference type="PROSITE" id="PS51186">
    <property type="entry name" value="GNAT"/>
    <property type="match status" value="1"/>
</dbReference>
<dbReference type="GO" id="GO:0016746">
    <property type="term" value="F:acyltransferase activity"/>
    <property type="evidence" value="ECO:0007669"/>
    <property type="project" value="UniProtKB-KW"/>
</dbReference>
<dbReference type="EMBL" id="JAVAIL010000002">
    <property type="protein sequence ID" value="MDP4539318.1"/>
    <property type="molecule type" value="Genomic_DNA"/>
</dbReference>
<dbReference type="PANTHER" id="PTHR43451:SF1">
    <property type="entry name" value="ACETYLTRANSFERASE"/>
    <property type="match status" value="1"/>
</dbReference>
<accession>A0ABT9H7U2</accession>
<gene>
    <name evidence="2" type="ORF">Q9K01_06755</name>
</gene>
<organism evidence="2 3">
    <name type="scientific">Qipengyuania benthica</name>
    <dbReference type="NCBI Taxonomy" id="3067651"/>
    <lineage>
        <taxon>Bacteria</taxon>
        <taxon>Pseudomonadati</taxon>
        <taxon>Pseudomonadota</taxon>
        <taxon>Alphaproteobacteria</taxon>
        <taxon>Sphingomonadales</taxon>
        <taxon>Erythrobacteraceae</taxon>
        <taxon>Qipengyuania</taxon>
    </lineage>
</organism>
<evidence type="ECO:0000259" key="1">
    <source>
        <dbReference type="PROSITE" id="PS51186"/>
    </source>
</evidence>
<reference evidence="2 3" key="1">
    <citation type="submission" date="2023-08" db="EMBL/GenBank/DDBJ databases">
        <title>genomic of DY56.</title>
        <authorList>
            <person name="Wang Y."/>
        </authorList>
    </citation>
    <scope>NUCLEOTIDE SEQUENCE [LARGE SCALE GENOMIC DNA]</scope>
    <source>
        <strain evidence="2 3">DY56-A-20</strain>
    </source>
</reference>
<dbReference type="PANTHER" id="PTHR43451">
    <property type="entry name" value="ACETYLTRANSFERASE (GNAT) FAMILY PROTEIN"/>
    <property type="match status" value="1"/>
</dbReference>
<dbReference type="Gene3D" id="3.40.630.30">
    <property type="match status" value="1"/>
</dbReference>
<protein>
    <submittedName>
        <fullName evidence="2">GNAT family N-acetyltransferase</fullName>
        <ecNumber evidence="2">2.3.1.-</ecNumber>
    </submittedName>
</protein>
<dbReference type="InterPro" id="IPR000182">
    <property type="entry name" value="GNAT_dom"/>
</dbReference>
<comment type="caution">
    <text evidence="2">The sequence shown here is derived from an EMBL/GenBank/DDBJ whole genome shotgun (WGS) entry which is preliminary data.</text>
</comment>
<dbReference type="Proteomes" id="UP001235664">
    <property type="component" value="Unassembled WGS sequence"/>
</dbReference>
<keyword evidence="2" id="KW-0012">Acyltransferase</keyword>
<dbReference type="Pfam" id="PF13673">
    <property type="entry name" value="Acetyltransf_10"/>
    <property type="match status" value="1"/>
</dbReference>
<evidence type="ECO:0000313" key="3">
    <source>
        <dbReference type="Proteomes" id="UP001235664"/>
    </source>
</evidence>
<dbReference type="EC" id="2.3.1.-" evidence="2"/>
<keyword evidence="3" id="KW-1185">Reference proteome</keyword>
<name>A0ABT9H7U2_9SPHN</name>
<evidence type="ECO:0000313" key="2">
    <source>
        <dbReference type="EMBL" id="MDP4539318.1"/>
    </source>
</evidence>
<keyword evidence="2" id="KW-0808">Transferase</keyword>
<proteinExistence type="predicted"/>
<feature type="domain" description="N-acetyltransferase" evidence="1">
    <location>
        <begin position="1"/>
        <end position="142"/>
    </location>
</feature>
<dbReference type="InterPro" id="IPR052564">
    <property type="entry name" value="N-acetyltrans/Recomb-assoc"/>
</dbReference>
<dbReference type="CDD" id="cd04301">
    <property type="entry name" value="NAT_SF"/>
    <property type="match status" value="1"/>
</dbReference>
<dbReference type="InterPro" id="IPR016181">
    <property type="entry name" value="Acyl_CoA_acyltransferase"/>
</dbReference>
<dbReference type="SUPFAM" id="SSF55729">
    <property type="entry name" value="Acyl-CoA N-acyltransferases (Nat)"/>
    <property type="match status" value="1"/>
</dbReference>
<dbReference type="RefSeq" id="WP_305929454.1">
    <property type="nucleotide sequence ID" value="NZ_JAVAIL010000002.1"/>
</dbReference>